<evidence type="ECO:0000256" key="1">
    <source>
        <dbReference type="SAM" id="MobiDB-lite"/>
    </source>
</evidence>
<dbReference type="AlphaFoldDB" id="A0A1J8PM91"/>
<dbReference type="EMBL" id="LVVM01006100">
    <property type="protein sequence ID" value="OJA08931.1"/>
    <property type="molecule type" value="Genomic_DNA"/>
</dbReference>
<evidence type="ECO:0000259" key="2">
    <source>
        <dbReference type="PROSITE" id="PS50181"/>
    </source>
</evidence>
<feature type="compositionally biased region" description="Pro residues" evidence="1">
    <location>
        <begin position="263"/>
        <end position="295"/>
    </location>
</feature>
<feature type="compositionally biased region" description="Acidic residues" evidence="1">
    <location>
        <begin position="675"/>
        <end position="701"/>
    </location>
</feature>
<dbReference type="PROSITE" id="PS50181">
    <property type="entry name" value="FBOX"/>
    <property type="match status" value="1"/>
</dbReference>
<dbReference type="InterPro" id="IPR036047">
    <property type="entry name" value="F-box-like_dom_sf"/>
</dbReference>
<feature type="compositionally biased region" description="Acidic residues" evidence="1">
    <location>
        <begin position="715"/>
        <end position="729"/>
    </location>
</feature>
<reference evidence="3 4" key="1">
    <citation type="submission" date="2016-03" db="EMBL/GenBank/DDBJ databases">
        <title>Comparative genomics of the ectomycorrhizal sister species Rhizopogon vinicolor and Rhizopogon vesiculosus (Basidiomycota: Boletales) reveals a divergence of the mating type B locus.</title>
        <authorList>
            <person name="Mujic A.B."/>
            <person name="Kuo A."/>
            <person name="Tritt A."/>
            <person name="Lipzen A."/>
            <person name="Chen C."/>
            <person name="Johnson J."/>
            <person name="Sharma A."/>
            <person name="Barry K."/>
            <person name="Grigoriev I.V."/>
            <person name="Spatafora J.W."/>
        </authorList>
    </citation>
    <scope>NUCLEOTIDE SEQUENCE [LARGE SCALE GENOMIC DNA]</scope>
    <source>
        <strain evidence="3 4">AM-OR11-056</strain>
    </source>
</reference>
<comment type="caution">
    <text evidence="3">The sequence shown here is derived from an EMBL/GenBank/DDBJ whole genome shotgun (WGS) entry which is preliminary data.</text>
</comment>
<protein>
    <recommendedName>
        <fullName evidence="2">F-box domain-containing protein</fullName>
    </recommendedName>
</protein>
<feature type="compositionally biased region" description="Polar residues" evidence="1">
    <location>
        <begin position="751"/>
        <end position="770"/>
    </location>
</feature>
<organism evidence="3 4">
    <name type="scientific">Rhizopogon vesiculosus</name>
    <dbReference type="NCBI Taxonomy" id="180088"/>
    <lineage>
        <taxon>Eukaryota</taxon>
        <taxon>Fungi</taxon>
        <taxon>Dikarya</taxon>
        <taxon>Basidiomycota</taxon>
        <taxon>Agaricomycotina</taxon>
        <taxon>Agaricomycetes</taxon>
        <taxon>Agaricomycetidae</taxon>
        <taxon>Boletales</taxon>
        <taxon>Suillineae</taxon>
        <taxon>Rhizopogonaceae</taxon>
        <taxon>Rhizopogon</taxon>
    </lineage>
</organism>
<dbReference type="STRING" id="180088.A0A1J8PM91"/>
<feature type="compositionally biased region" description="Low complexity" evidence="1">
    <location>
        <begin position="296"/>
        <end position="319"/>
    </location>
</feature>
<dbReference type="OrthoDB" id="3202382at2759"/>
<evidence type="ECO:0000313" key="4">
    <source>
        <dbReference type="Proteomes" id="UP000183567"/>
    </source>
</evidence>
<evidence type="ECO:0000313" key="3">
    <source>
        <dbReference type="EMBL" id="OJA08931.1"/>
    </source>
</evidence>
<feature type="domain" description="F-box" evidence="2">
    <location>
        <begin position="1"/>
        <end position="46"/>
    </location>
</feature>
<dbReference type="Proteomes" id="UP000183567">
    <property type="component" value="Unassembled WGS sequence"/>
</dbReference>
<accession>A0A1J8PM91</accession>
<feature type="region of interest" description="Disordered" evidence="1">
    <location>
        <begin position="625"/>
        <end position="798"/>
    </location>
</feature>
<feature type="compositionally biased region" description="Low complexity" evidence="1">
    <location>
        <begin position="702"/>
        <end position="714"/>
    </location>
</feature>
<dbReference type="InterPro" id="IPR001810">
    <property type="entry name" value="F-box_dom"/>
</dbReference>
<keyword evidence="4" id="KW-1185">Reference proteome</keyword>
<name>A0A1J8PM91_9AGAM</name>
<proteinExistence type="predicted"/>
<dbReference type="SUPFAM" id="SSF81383">
    <property type="entry name" value="F-box domain"/>
    <property type="match status" value="1"/>
</dbReference>
<gene>
    <name evidence="3" type="ORF">AZE42_05323</name>
</gene>
<feature type="compositionally biased region" description="Acidic residues" evidence="1">
    <location>
        <begin position="625"/>
        <end position="660"/>
    </location>
</feature>
<sequence>MSLQLLPYDLLFNIAQDLDIDDVHNLQSTCKSLRLFTLTRPVYRQLAHDLLTRSRPLPLHAFQRLSDLSTPALIAAVDRARGLEKAWSIRAPRPARPNPYYGNQWYTTIRVPAHEEIDWLSPITSSYTLCATKSGRVLCWDVRRDICLAEWDPRSLESSGANCEDDDDADDEEKWELWKCRVEFEERTVYFTMARVLKGYHDDRVMEFMLMRLLFPEELDDYDEINQSQLYVQSPILSHLDHYACAVEPQPQPQQREGDFPIPITPRVPSPVQDPPPSIPIYDQPPTPTPSPPSSQAPSPHNSSLLNSGSFGPSSTTSSAQCSPMAINAMLPPDSAECSDPPQLNGIPFTQANTVGIRGDGGAGDPYQGPVFCHPSLRAMFIRSAPATPSWERYIPLPLHFDPPNPPPPVSNVSIPDSARPVFDTLTIFHTTGVIMNVFLLDPPRRLLSAFVWIASSNTIGLYVLLDWAKEDYVFVDTGVGCLISSNWSCILHEDQIVIHSEEADAAYQHFYPLEILGAYCRPRCTAPLPFHAQMQPEPEAEEGGQQTNEDGGENVSVSLKNLYKLPTICARLTPSKSISKKFVFPAVSGSSDAVGDALPATQPGNTASVAVVEPSGGDDVAEAQSQEDAEEQGGVDVAEEDQGQIVDETELVNEEEATSETEVPSTLPHAENEQLVDEESVSDEEPPEDDEEELEDEEEGPLTTTGGSEVSAGVEDEDEESGSDDNADEPSGSQGDDDVDEVRVEDELNAVSSSSSQGDNNTGPATQNEEGALIPAPATSEPQQTTDGGGPMIPETFTNPYPFPPWYPESAHFVRQWWPTLHGVLRLSCTVVLLAAHDPETHRTRFVLAQHYFKVPIVPDALPVVGEVGTSSSTRPTQPDNDDMLHLWYVSTPFEVVCVRDEGDDDEEAGGRPRPLVAVDFGHAVWVEEYAAPVGSPALNIRANASTSGDSLDNLNTDNVPHNTEPDTQLHAHFALEDDHPHAHTRRRVPKCLRFVTFPPVYGRRGRTGEAVVRTLEIPEELDLDVVETINIDQSQGAVILSVRDGKIFILRYE</sequence>
<feature type="region of interest" description="Disordered" evidence="1">
    <location>
        <begin position="250"/>
        <end position="351"/>
    </location>
</feature>